<keyword evidence="3 5" id="KW-0732">Signal</keyword>
<evidence type="ECO:0000256" key="3">
    <source>
        <dbReference type="ARBA" id="ARBA00022729"/>
    </source>
</evidence>
<evidence type="ECO:0000256" key="2">
    <source>
        <dbReference type="ARBA" id="ARBA00006671"/>
    </source>
</evidence>
<dbReference type="InterPro" id="IPR050263">
    <property type="entry name" value="Bact_Fimbrial_Adh_Pro"/>
</dbReference>
<dbReference type="GO" id="GO:0043709">
    <property type="term" value="P:cell adhesion involved in single-species biofilm formation"/>
    <property type="evidence" value="ECO:0007669"/>
    <property type="project" value="TreeGrafter"/>
</dbReference>
<dbReference type="EMBL" id="NRHC01000094">
    <property type="protein sequence ID" value="RIY31422.1"/>
    <property type="molecule type" value="Genomic_DNA"/>
</dbReference>
<feature type="domain" description="Fimbrial-type adhesion" evidence="6">
    <location>
        <begin position="202"/>
        <end position="348"/>
    </location>
</feature>
<gene>
    <name evidence="7" type="ORF">CKF54_06665</name>
</gene>
<dbReference type="Pfam" id="PF00419">
    <property type="entry name" value="Fimbrial"/>
    <property type="match status" value="1"/>
</dbReference>
<evidence type="ECO:0000259" key="6">
    <source>
        <dbReference type="Pfam" id="PF00419"/>
    </source>
</evidence>
<dbReference type="Gene3D" id="2.60.40.1090">
    <property type="entry name" value="Fimbrial-type adhesion domain"/>
    <property type="match status" value="1"/>
</dbReference>
<accession>A0A3A1XZG3</accession>
<dbReference type="InterPro" id="IPR036937">
    <property type="entry name" value="Adhesion_dom_fimbrial_sf"/>
</dbReference>
<dbReference type="InterPro" id="IPR000259">
    <property type="entry name" value="Adhesion_dom_fimbrial"/>
</dbReference>
<comment type="caution">
    <text evidence="7">The sequence shown here is derived from an EMBL/GenBank/DDBJ whole genome shotgun (WGS) entry which is preliminary data.</text>
</comment>
<dbReference type="PANTHER" id="PTHR33420">
    <property type="entry name" value="FIMBRIAL SUBUNIT ELFA-RELATED"/>
    <property type="match status" value="1"/>
</dbReference>
<keyword evidence="8" id="KW-1185">Reference proteome</keyword>
<name>A0A3A1XZG3_9GAMM</name>
<proteinExistence type="inferred from homology"/>
<comment type="similarity">
    <text evidence="2">Belongs to the fimbrial protein family.</text>
</comment>
<keyword evidence="4" id="KW-0281">Fimbrium</keyword>
<dbReference type="Proteomes" id="UP000265691">
    <property type="component" value="Unassembled WGS sequence"/>
</dbReference>
<dbReference type="InterPro" id="IPR008966">
    <property type="entry name" value="Adhesion_dom_sf"/>
</dbReference>
<evidence type="ECO:0000256" key="5">
    <source>
        <dbReference type="SAM" id="SignalP"/>
    </source>
</evidence>
<feature type="signal peptide" evidence="5">
    <location>
        <begin position="1"/>
        <end position="24"/>
    </location>
</feature>
<sequence>MQIFKYIITCLLVGCLLHTLPASATTIQLIGRVLEDGKTVRYESTAYYNVNSLLCGNADYSFEFRIIDWHFYVSGGGVDQAAGQFFTLKRIGFNVTGRGSSQDHVAVGDNAGSYRFTSNFHKNANIKIYFDLLFNNDDYILNDTDITIPPSSLLRMTSSNCYMVPAMNSKFSSYNQSAYLLKSNLSLRLESSNSVKVNPDIKTCAIDGATDQTVQLDTVFKHELDRNTTVQAGNFAIRLNCSQATATHSYIVYSDGNNNANTSNLLTLDSRSTAKGVGIQVVDETTGAAIKFAPIPTAQFIKVSQVTSFSAVNSANRYITRNYTVNYVKNGTVTAGDLSAKMVYTLLYR</sequence>
<evidence type="ECO:0000313" key="8">
    <source>
        <dbReference type="Proteomes" id="UP000265691"/>
    </source>
</evidence>
<dbReference type="SUPFAM" id="SSF49401">
    <property type="entry name" value="Bacterial adhesins"/>
    <property type="match status" value="1"/>
</dbReference>
<dbReference type="GO" id="GO:0009289">
    <property type="term" value="C:pilus"/>
    <property type="evidence" value="ECO:0007669"/>
    <property type="project" value="UniProtKB-SubCell"/>
</dbReference>
<feature type="chain" id="PRO_5017225941" description="Fimbrial-type adhesion domain-containing protein" evidence="5">
    <location>
        <begin position="25"/>
        <end position="349"/>
    </location>
</feature>
<organism evidence="7 8">
    <name type="scientific">Psittacicella hinzii</name>
    <dbReference type="NCBI Taxonomy" id="2028575"/>
    <lineage>
        <taxon>Bacteria</taxon>
        <taxon>Pseudomonadati</taxon>
        <taxon>Pseudomonadota</taxon>
        <taxon>Gammaproteobacteria</taxon>
        <taxon>Pasteurellales</taxon>
        <taxon>Psittacicellaceae</taxon>
        <taxon>Psittacicella</taxon>
    </lineage>
</organism>
<evidence type="ECO:0000313" key="7">
    <source>
        <dbReference type="EMBL" id="RIY31422.1"/>
    </source>
</evidence>
<comment type="subcellular location">
    <subcellularLocation>
        <location evidence="1">Fimbrium</location>
    </subcellularLocation>
</comment>
<evidence type="ECO:0000256" key="1">
    <source>
        <dbReference type="ARBA" id="ARBA00004561"/>
    </source>
</evidence>
<dbReference type="PANTHER" id="PTHR33420:SF12">
    <property type="entry name" value="FIMBRIN-LIKE PROTEIN FIMI-RELATED"/>
    <property type="match status" value="1"/>
</dbReference>
<reference evidence="7 8" key="1">
    <citation type="submission" date="2017-08" db="EMBL/GenBank/DDBJ databases">
        <title>Reclassification of Bisgaard taxon 37 and 44.</title>
        <authorList>
            <person name="Christensen H."/>
        </authorList>
    </citation>
    <scope>NUCLEOTIDE SEQUENCE [LARGE SCALE GENOMIC DNA]</scope>
    <source>
        <strain evidence="7 8">B96_3</strain>
    </source>
</reference>
<evidence type="ECO:0000256" key="4">
    <source>
        <dbReference type="ARBA" id="ARBA00023263"/>
    </source>
</evidence>
<dbReference type="OrthoDB" id="5691092at2"/>
<protein>
    <recommendedName>
        <fullName evidence="6">Fimbrial-type adhesion domain-containing protein</fullName>
    </recommendedName>
</protein>
<dbReference type="AlphaFoldDB" id="A0A3A1XZG3"/>